<sequence length="174" mass="19934">MKNKVVKMSIASAILCLAALSPVYASQFQPDTSGRIISEAKLLTTTWEESEDKEVVEMLYSSWYRGIDRLSNTKAATFSKDDFKLYFGFDIQRLYSHKLSNNEHQSFHMALKKAQESYQKGDKAYGILISSDERSAKIIWERNTGATHVGELVKYTDEKLGPLWKLMNEFDITE</sequence>
<keyword evidence="3" id="KW-1185">Reference proteome</keyword>
<keyword evidence="1" id="KW-0732">Signal</keyword>
<name>A0A3B0AHF8_9BACL</name>
<dbReference type="EMBL" id="RBAH01000063">
    <property type="protein sequence ID" value="RKN59992.1"/>
    <property type="molecule type" value="Genomic_DNA"/>
</dbReference>
<reference evidence="2 3" key="1">
    <citation type="journal article" date="2007" name="Int. J. Syst. Evol. Microbiol.">
        <title>Paenibacillus ginsengarvi sp. nov., isolated from soil from ginseng cultivation.</title>
        <authorList>
            <person name="Yoon M.H."/>
            <person name="Ten L.N."/>
            <person name="Im W.T."/>
        </authorList>
    </citation>
    <scope>NUCLEOTIDE SEQUENCE [LARGE SCALE GENOMIC DNA]</scope>
    <source>
        <strain evidence="2 3">KCTC 13059</strain>
    </source>
</reference>
<proteinExistence type="predicted"/>
<feature type="signal peptide" evidence="1">
    <location>
        <begin position="1"/>
        <end position="25"/>
    </location>
</feature>
<evidence type="ECO:0000313" key="3">
    <source>
        <dbReference type="Proteomes" id="UP000282311"/>
    </source>
</evidence>
<feature type="chain" id="PRO_5017177753" evidence="1">
    <location>
        <begin position="26"/>
        <end position="174"/>
    </location>
</feature>
<protein>
    <submittedName>
        <fullName evidence="2">Uncharacterized protein</fullName>
    </submittedName>
</protein>
<evidence type="ECO:0000313" key="2">
    <source>
        <dbReference type="EMBL" id="RKN59992.1"/>
    </source>
</evidence>
<dbReference type="Proteomes" id="UP000282311">
    <property type="component" value="Unassembled WGS sequence"/>
</dbReference>
<comment type="caution">
    <text evidence="2">The sequence shown here is derived from an EMBL/GenBank/DDBJ whole genome shotgun (WGS) entry which is preliminary data.</text>
</comment>
<dbReference type="OrthoDB" id="2606878at2"/>
<dbReference type="RefSeq" id="WP_120752094.1">
    <property type="nucleotide sequence ID" value="NZ_RBAH01000063.1"/>
</dbReference>
<gene>
    <name evidence="2" type="ORF">D7M11_36035</name>
</gene>
<dbReference type="AlphaFoldDB" id="A0A3B0AHF8"/>
<evidence type="ECO:0000256" key="1">
    <source>
        <dbReference type="SAM" id="SignalP"/>
    </source>
</evidence>
<organism evidence="2 3">
    <name type="scientific">Paenibacillus ginsengarvi</name>
    <dbReference type="NCBI Taxonomy" id="400777"/>
    <lineage>
        <taxon>Bacteria</taxon>
        <taxon>Bacillati</taxon>
        <taxon>Bacillota</taxon>
        <taxon>Bacilli</taxon>
        <taxon>Bacillales</taxon>
        <taxon>Paenibacillaceae</taxon>
        <taxon>Paenibacillus</taxon>
    </lineage>
</organism>
<accession>A0A3B0AHF8</accession>